<keyword evidence="2" id="KW-1185">Reference proteome</keyword>
<evidence type="ECO:0000313" key="1">
    <source>
        <dbReference type="EMBL" id="KAG2538771.1"/>
    </source>
</evidence>
<comment type="caution">
    <text evidence="1">The sequence shown here is derived from an EMBL/GenBank/DDBJ whole genome shotgun (WGS) entry which is preliminary data.</text>
</comment>
<proteinExistence type="predicted"/>
<name>A0A8T0MMY1_PANVG</name>
<dbReference type="Proteomes" id="UP000823388">
    <property type="component" value="Chromosome 9N"/>
</dbReference>
<sequence length="62" mass="7195">MFADVAWAIWGMQNKMAIEKKFPSSPADTIYIGVSFLQNWKKLLKEEDWEIVGRGSYAVVNW</sequence>
<dbReference type="EMBL" id="CM029054">
    <property type="protein sequence ID" value="KAG2538771.1"/>
    <property type="molecule type" value="Genomic_DNA"/>
</dbReference>
<dbReference type="AlphaFoldDB" id="A0A8T0MMY1"/>
<reference evidence="1" key="1">
    <citation type="submission" date="2020-05" db="EMBL/GenBank/DDBJ databases">
        <title>WGS assembly of Panicum virgatum.</title>
        <authorList>
            <person name="Lovell J.T."/>
            <person name="Jenkins J."/>
            <person name="Shu S."/>
            <person name="Juenger T.E."/>
            <person name="Schmutz J."/>
        </authorList>
    </citation>
    <scope>NUCLEOTIDE SEQUENCE</scope>
    <source>
        <strain evidence="1">AP13</strain>
    </source>
</reference>
<accession>A0A8T0MMY1</accession>
<protein>
    <submittedName>
        <fullName evidence="1">Uncharacterized protein</fullName>
    </submittedName>
</protein>
<evidence type="ECO:0000313" key="2">
    <source>
        <dbReference type="Proteomes" id="UP000823388"/>
    </source>
</evidence>
<gene>
    <name evidence="1" type="ORF">PVAP13_9NG360270</name>
</gene>
<organism evidence="1 2">
    <name type="scientific">Panicum virgatum</name>
    <name type="common">Blackwell switchgrass</name>
    <dbReference type="NCBI Taxonomy" id="38727"/>
    <lineage>
        <taxon>Eukaryota</taxon>
        <taxon>Viridiplantae</taxon>
        <taxon>Streptophyta</taxon>
        <taxon>Embryophyta</taxon>
        <taxon>Tracheophyta</taxon>
        <taxon>Spermatophyta</taxon>
        <taxon>Magnoliopsida</taxon>
        <taxon>Liliopsida</taxon>
        <taxon>Poales</taxon>
        <taxon>Poaceae</taxon>
        <taxon>PACMAD clade</taxon>
        <taxon>Panicoideae</taxon>
        <taxon>Panicodae</taxon>
        <taxon>Paniceae</taxon>
        <taxon>Panicinae</taxon>
        <taxon>Panicum</taxon>
        <taxon>Panicum sect. Hiantes</taxon>
    </lineage>
</organism>